<feature type="domain" description="TRUD" evidence="3">
    <location>
        <begin position="136"/>
        <end position="329"/>
    </location>
</feature>
<dbReference type="PANTHER" id="PTHR13326">
    <property type="entry name" value="TRNA PSEUDOURIDINE SYNTHASE D"/>
    <property type="match status" value="1"/>
</dbReference>
<dbReference type="Proteomes" id="UP001056539">
    <property type="component" value="Chromosome"/>
</dbReference>
<evidence type="ECO:0000259" key="3">
    <source>
        <dbReference type="PROSITE" id="PS50984"/>
    </source>
</evidence>
<evidence type="ECO:0000256" key="2">
    <source>
        <dbReference type="ARBA" id="ARBA00023235"/>
    </source>
</evidence>
<dbReference type="KEGG" id="taqu:KDW03_03005"/>
<sequence>MRYKYLPEDFVVQEKLVSSPLPKPDKFRIFLLEKYNQETLKVVEKLARFWRIPMIKIGIAGIKDKYAHTFQYISTPAWVKKTPKWQGINLSPAGFSSHPLSAESLAWNAFTLVVREIKLEEKPTVEHRLSLLKEHGMPNYFDDQRFGSFVDGEWVGKHLFMGNMKRVLYLYCKSHAPEKLVSDILSSWGDWSRCLLLSQKACWHAGERVFRFLSMEGHEKGFRHAVGLLDQRYVLLVANAYRSFLFNQALSLRVKSEKGVFLATRAGEVFVPFEKKDLPREGWIPAYDMPEEDPYLQRVLEEENLLLSDIKIRGIYKTTIHAKKRSLWVYPEIQETLWKEDEYFPQTFKLVISMKLPPGSYATLVLKWLAGSDNSFEKTNGKSL</sequence>
<dbReference type="PANTHER" id="PTHR13326:SF21">
    <property type="entry name" value="PSEUDOURIDYLATE SYNTHASE PUS7L"/>
    <property type="match status" value="1"/>
</dbReference>
<keyword evidence="5" id="KW-1185">Reference proteome</keyword>
<dbReference type="InterPro" id="IPR011760">
    <property type="entry name" value="PsdUridine_synth_TruD_insert"/>
</dbReference>
<dbReference type="Gene3D" id="3.30.2350.20">
    <property type="entry name" value="TruD, catalytic domain"/>
    <property type="match status" value="2"/>
</dbReference>
<reference evidence="4" key="2">
    <citation type="submission" date="2022-06" db="EMBL/GenBank/DDBJ databases">
        <title>Thermospira aquatica gen. nov., sp. nov.</title>
        <authorList>
            <person name="Ben Ali Gam Z."/>
            <person name="Labat M."/>
        </authorList>
    </citation>
    <scope>NUCLEOTIDE SEQUENCE</scope>
    <source>
        <strain evidence="4">F1F22</strain>
    </source>
</reference>
<name>A0AAX3BF81_9SPIR</name>
<dbReference type="InterPro" id="IPR001656">
    <property type="entry name" value="PsdUridine_synth_TruD"/>
</dbReference>
<dbReference type="GO" id="GO:0160150">
    <property type="term" value="F:tRNA pseudouridine(13) synthase activity"/>
    <property type="evidence" value="ECO:0007669"/>
    <property type="project" value="UniProtKB-EC"/>
</dbReference>
<gene>
    <name evidence="4" type="primary">truD</name>
    <name evidence="4" type="ORF">KDW03_03005</name>
</gene>
<dbReference type="InterPro" id="IPR020103">
    <property type="entry name" value="PsdUridine_synth_cat_dom_sf"/>
</dbReference>
<evidence type="ECO:0000256" key="1">
    <source>
        <dbReference type="ARBA" id="ARBA00007953"/>
    </source>
</evidence>
<dbReference type="GO" id="GO:0003723">
    <property type="term" value="F:RNA binding"/>
    <property type="evidence" value="ECO:0007669"/>
    <property type="project" value="InterPro"/>
</dbReference>
<dbReference type="InterPro" id="IPR042214">
    <property type="entry name" value="TruD_catalytic"/>
</dbReference>
<dbReference type="RefSeq" id="WP_271435917.1">
    <property type="nucleotide sequence ID" value="NZ_CP073355.1"/>
</dbReference>
<dbReference type="EC" id="5.4.99.27" evidence="4"/>
<dbReference type="PROSITE" id="PS50984">
    <property type="entry name" value="TRUD"/>
    <property type="match status" value="1"/>
</dbReference>
<dbReference type="GO" id="GO:0006396">
    <property type="term" value="P:RNA processing"/>
    <property type="evidence" value="ECO:0007669"/>
    <property type="project" value="UniProtKB-ARBA"/>
</dbReference>
<dbReference type="EMBL" id="CP073355">
    <property type="protein sequence ID" value="URA10788.1"/>
    <property type="molecule type" value="Genomic_DNA"/>
</dbReference>
<dbReference type="PIRSF" id="PIRSF037016">
    <property type="entry name" value="Pseudouridin_synth_euk_prd"/>
    <property type="match status" value="1"/>
</dbReference>
<comment type="similarity">
    <text evidence="1">Belongs to the pseudouridine synthase TruD family.</text>
</comment>
<proteinExistence type="inferred from homology"/>
<dbReference type="SUPFAM" id="SSF55120">
    <property type="entry name" value="Pseudouridine synthase"/>
    <property type="match status" value="1"/>
</dbReference>
<protein>
    <submittedName>
        <fullName evidence="4">tRNA pseudouridine(13) synthase TruD</fullName>
        <ecNumber evidence="4">5.4.99.27</ecNumber>
    </submittedName>
</protein>
<evidence type="ECO:0000313" key="5">
    <source>
        <dbReference type="Proteomes" id="UP001056539"/>
    </source>
</evidence>
<organism evidence="4 5">
    <name type="scientific">Thermospira aquatica</name>
    <dbReference type="NCBI Taxonomy" id="2828656"/>
    <lineage>
        <taxon>Bacteria</taxon>
        <taxon>Pseudomonadati</taxon>
        <taxon>Spirochaetota</taxon>
        <taxon>Spirochaetia</taxon>
        <taxon>Brevinematales</taxon>
        <taxon>Thermospiraceae</taxon>
        <taxon>Thermospira</taxon>
    </lineage>
</organism>
<keyword evidence="2 4" id="KW-0413">Isomerase</keyword>
<accession>A0AAX3BF81</accession>
<evidence type="ECO:0000313" key="4">
    <source>
        <dbReference type="EMBL" id="URA10788.1"/>
    </source>
</evidence>
<dbReference type="AlphaFoldDB" id="A0AAX3BF81"/>
<reference evidence="4" key="1">
    <citation type="submission" date="2021-04" db="EMBL/GenBank/DDBJ databases">
        <authorList>
            <person name="Postec A."/>
        </authorList>
    </citation>
    <scope>NUCLEOTIDE SEQUENCE</scope>
    <source>
        <strain evidence="4">F1F22</strain>
    </source>
</reference>
<dbReference type="Pfam" id="PF01142">
    <property type="entry name" value="TruD"/>
    <property type="match status" value="1"/>
</dbReference>
<dbReference type="GO" id="GO:0001522">
    <property type="term" value="P:pseudouridine synthesis"/>
    <property type="evidence" value="ECO:0007669"/>
    <property type="project" value="InterPro"/>
</dbReference>